<protein>
    <recommendedName>
        <fullName evidence="5">Helicase C-terminal domain-containing protein</fullName>
    </recommendedName>
</protein>
<dbReference type="InterPro" id="IPR000330">
    <property type="entry name" value="SNF2_N"/>
</dbReference>
<dbReference type="GO" id="GO:0005634">
    <property type="term" value="C:nucleus"/>
    <property type="evidence" value="ECO:0007669"/>
    <property type="project" value="TreeGrafter"/>
</dbReference>
<dbReference type="OrthoDB" id="3270319at2759"/>
<gene>
    <name evidence="6" type="ORF">FA15DRAFT_733090</name>
</gene>
<dbReference type="SMART" id="SM00490">
    <property type="entry name" value="HELICc"/>
    <property type="match status" value="1"/>
</dbReference>
<dbReference type="GO" id="GO:0008094">
    <property type="term" value="F:ATP-dependent activity, acting on DNA"/>
    <property type="evidence" value="ECO:0007669"/>
    <property type="project" value="TreeGrafter"/>
</dbReference>
<dbReference type="AlphaFoldDB" id="A0A5C3KDH6"/>
<proteinExistence type="predicted"/>
<dbReference type="Pfam" id="PF00176">
    <property type="entry name" value="SNF2-rel_dom"/>
    <property type="match status" value="1"/>
</dbReference>
<accession>A0A5C3KDH6</accession>
<dbReference type="InterPro" id="IPR050628">
    <property type="entry name" value="SNF2_RAD54_helicase_TF"/>
</dbReference>
<dbReference type="EMBL" id="ML210462">
    <property type="protein sequence ID" value="TFK17797.1"/>
    <property type="molecule type" value="Genomic_DNA"/>
</dbReference>
<sequence length="974" mass="109343">MPSHTIPSGFIKLYQGIPGAPWDYEQWQAITGVRRGLFHQDPSLLPSGWTPQAAQDVSIYFELFANQRNEEQRRRFAASRKSVAQDNVRGRAIWRDFILDGVKIWDVHGIISRALSDNLLHPFQHMKANKLRELPASFHMVDSLHAIGGALFGEQALDDLGRLLQPLREGTLIIAQRASEKIRRDCVKTMNTLEKYENEFKETMQKLQRGKPTAAQLNKLIRRVAEWKSLVAQWDDDENVAKVADAEADLQTILEALGWKADETFERVVRSKRKFLGVSKFHRLAGTAEVAQVISLFESSFGQKDDNTYEDTIRLARIPFGEPIEGADPGVEIEYGMRTGELTRNLGFTDKELPYLFNEVRHINKRTFWDKDGPEFFANVNPSELAPMALHWHQHAGVHAIVRKLTNTTREFNAPGVLLADVVGLGKTLLTLATVAFFIESGMRQDSGKHLPPLILKQPYISTLDVIPDLPTLIVCPGTLIKQWLEEIHIAFKVDHVDIFVYPCNKAARYNFWKPDSPFNTSNQPLRRRIILASHSALLSDFSMIWNKGLAGPKQIPWDEPPFLPRAEIRRPHTLFGQKYMFTVIDETQCFRNYGARHNSANAIYKQSTMRIAATATPMQTSTRDGTSMGRIIGLPYFFTKECFDQISTDSAELRRARAEMVGEVGADNDDVLDCQVAASRRLQARFDGRLLRRTGDSLDPDGEPLMSLPPMTITDAVVNLTPRELKYAKLSNEALENISSANARGISSDDFYTTQRMAATFPRPDPSQPIPTFASLEEWEPVKSTKIDVASRIVAHLCASDDAQMPKFENGTVEYPPIPTPAEGTPTQTRKILIYQEFTVFTPLLVNILSLRGITSVAVNGSLGYDQRAAVVAQFRNDPDCRVLIVSKVGTVGLNLTCANTMIFLDQQWSSAEDEQAYGRICRRGQEKPCNIIHIYAADSIDLFIAALARGKGTMLDAFVTNADGDAQSKFEC</sequence>
<keyword evidence="1" id="KW-0547">Nucleotide-binding</keyword>
<evidence type="ECO:0000259" key="5">
    <source>
        <dbReference type="PROSITE" id="PS51194"/>
    </source>
</evidence>
<organism evidence="6 7">
    <name type="scientific">Coprinopsis marcescibilis</name>
    <name type="common">Agaric fungus</name>
    <name type="synonym">Psathyrella marcescibilis</name>
    <dbReference type="NCBI Taxonomy" id="230819"/>
    <lineage>
        <taxon>Eukaryota</taxon>
        <taxon>Fungi</taxon>
        <taxon>Dikarya</taxon>
        <taxon>Basidiomycota</taxon>
        <taxon>Agaricomycotina</taxon>
        <taxon>Agaricomycetes</taxon>
        <taxon>Agaricomycetidae</taxon>
        <taxon>Agaricales</taxon>
        <taxon>Agaricineae</taxon>
        <taxon>Psathyrellaceae</taxon>
        <taxon>Coprinopsis</taxon>
    </lineage>
</organism>
<reference evidence="6 7" key="1">
    <citation type="journal article" date="2019" name="Nat. Ecol. Evol.">
        <title>Megaphylogeny resolves global patterns of mushroom evolution.</title>
        <authorList>
            <person name="Varga T."/>
            <person name="Krizsan K."/>
            <person name="Foldi C."/>
            <person name="Dima B."/>
            <person name="Sanchez-Garcia M."/>
            <person name="Sanchez-Ramirez S."/>
            <person name="Szollosi G.J."/>
            <person name="Szarkandi J.G."/>
            <person name="Papp V."/>
            <person name="Albert L."/>
            <person name="Andreopoulos W."/>
            <person name="Angelini C."/>
            <person name="Antonin V."/>
            <person name="Barry K.W."/>
            <person name="Bougher N.L."/>
            <person name="Buchanan P."/>
            <person name="Buyck B."/>
            <person name="Bense V."/>
            <person name="Catcheside P."/>
            <person name="Chovatia M."/>
            <person name="Cooper J."/>
            <person name="Damon W."/>
            <person name="Desjardin D."/>
            <person name="Finy P."/>
            <person name="Geml J."/>
            <person name="Haridas S."/>
            <person name="Hughes K."/>
            <person name="Justo A."/>
            <person name="Karasinski D."/>
            <person name="Kautmanova I."/>
            <person name="Kiss B."/>
            <person name="Kocsube S."/>
            <person name="Kotiranta H."/>
            <person name="LaButti K.M."/>
            <person name="Lechner B.E."/>
            <person name="Liimatainen K."/>
            <person name="Lipzen A."/>
            <person name="Lukacs Z."/>
            <person name="Mihaltcheva S."/>
            <person name="Morgado L.N."/>
            <person name="Niskanen T."/>
            <person name="Noordeloos M.E."/>
            <person name="Ohm R.A."/>
            <person name="Ortiz-Santana B."/>
            <person name="Ovrebo C."/>
            <person name="Racz N."/>
            <person name="Riley R."/>
            <person name="Savchenko A."/>
            <person name="Shiryaev A."/>
            <person name="Soop K."/>
            <person name="Spirin V."/>
            <person name="Szebenyi C."/>
            <person name="Tomsovsky M."/>
            <person name="Tulloss R.E."/>
            <person name="Uehling J."/>
            <person name="Grigoriev I.V."/>
            <person name="Vagvolgyi C."/>
            <person name="Papp T."/>
            <person name="Martin F.M."/>
            <person name="Miettinen O."/>
            <person name="Hibbett D.S."/>
            <person name="Nagy L.G."/>
        </authorList>
    </citation>
    <scope>NUCLEOTIDE SEQUENCE [LARGE SCALE GENOMIC DNA]</scope>
    <source>
        <strain evidence="6 7">CBS 121175</strain>
    </source>
</reference>
<keyword evidence="3" id="KW-0067">ATP-binding</keyword>
<dbReference type="InterPro" id="IPR014001">
    <property type="entry name" value="Helicase_ATP-bd"/>
</dbReference>
<dbReference type="GO" id="GO:0006281">
    <property type="term" value="P:DNA repair"/>
    <property type="evidence" value="ECO:0007669"/>
    <property type="project" value="TreeGrafter"/>
</dbReference>
<evidence type="ECO:0000313" key="6">
    <source>
        <dbReference type="EMBL" id="TFK17797.1"/>
    </source>
</evidence>
<dbReference type="Gene3D" id="3.40.50.10810">
    <property type="entry name" value="Tandem AAA-ATPase domain"/>
    <property type="match status" value="1"/>
</dbReference>
<dbReference type="InterPro" id="IPR038718">
    <property type="entry name" value="SNF2-like_sf"/>
</dbReference>
<dbReference type="PROSITE" id="PS51194">
    <property type="entry name" value="HELICASE_CTER"/>
    <property type="match status" value="1"/>
</dbReference>
<dbReference type="Pfam" id="PF00271">
    <property type="entry name" value="Helicase_C"/>
    <property type="match status" value="1"/>
</dbReference>
<dbReference type="GO" id="GO:0005524">
    <property type="term" value="F:ATP binding"/>
    <property type="evidence" value="ECO:0007669"/>
    <property type="project" value="UniProtKB-KW"/>
</dbReference>
<dbReference type="STRING" id="230819.A0A5C3KDH6"/>
<evidence type="ECO:0000256" key="1">
    <source>
        <dbReference type="ARBA" id="ARBA00022741"/>
    </source>
</evidence>
<feature type="domain" description="Helicase C-terminal" evidence="5">
    <location>
        <begin position="820"/>
        <end position="968"/>
    </location>
</feature>
<keyword evidence="7" id="KW-1185">Reference proteome</keyword>
<dbReference type="Proteomes" id="UP000307440">
    <property type="component" value="Unassembled WGS sequence"/>
</dbReference>
<dbReference type="GO" id="GO:0016787">
    <property type="term" value="F:hydrolase activity"/>
    <property type="evidence" value="ECO:0007669"/>
    <property type="project" value="UniProtKB-KW"/>
</dbReference>
<dbReference type="PANTHER" id="PTHR45626">
    <property type="entry name" value="TRANSCRIPTION TERMINATION FACTOR 2-RELATED"/>
    <property type="match status" value="1"/>
</dbReference>
<evidence type="ECO:0000313" key="7">
    <source>
        <dbReference type="Proteomes" id="UP000307440"/>
    </source>
</evidence>
<dbReference type="InterPro" id="IPR001650">
    <property type="entry name" value="Helicase_C-like"/>
</dbReference>
<keyword evidence="2" id="KW-0378">Hydrolase</keyword>
<feature type="coiled-coil region" evidence="4">
    <location>
        <begin position="179"/>
        <end position="206"/>
    </location>
</feature>
<keyword evidence="4" id="KW-0175">Coiled coil</keyword>
<evidence type="ECO:0000256" key="4">
    <source>
        <dbReference type="SAM" id="Coils"/>
    </source>
</evidence>
<dbReference type="SMART" id="SM00487">
    <property type="entry name" value="DEXDc"/>
    <property type="match status" value="1"/>
</dbReference>
<dbReference type="InterPro" id="IPR049730">
    <property type="entry name" value="SNF2/RAD54-like_C"/>
</dbReference>
<dbReference type="Gene3D" id="3.40.50.300">
    <property type="entry name" value="P-loop containing nucleotide triphosphate hydrolases"/>
    <property type="match status" value="1"/>
</dbReference>
<dbReference type="InterPro" id="IPR027417">
    <property type="entry name" value="P-loop_NTPase"/>
</dbReference>
<dbReference type="SUPFAM" id="SSF52540">
    <property type="entry name" value="P-loop containing nucleoside triphosphate hydrolases"/>
    <property type="match status" value="2"/>
</dbReference>
<dbReference type="CDD" id="cd18793">
    <property type="entry name" value="SF2_C_SNF"/>
    <property type="match status" value="1"/>
</dbReference>
<evidence type="ECO:0000256" key="3">
    <source>
        <dbReference type="ARBA" id="ARBA00022840"/>
    </source>
</evidence>
<evidence type="ECO:0000256" key="2">
    <source>
        <dbReference type="ARBA" id="ARBA00022801"/>
    </source>
</evidence>
<name>A0A5C3KDH6_COPMA</name>